<feature type="region of interest" description="Disordered" evidence="2">
    <location>
        <begin position="183"/>
        <end position="205"/>
    </location>
</feature>
<proteinExistence type="predicted"/>
<keyword evidence="3" id="KW-0472">Membrane</keyword>
<keyword evidence="3" id="KW-1133">Transmembrane helix</keyword>
<protein>
    <recommendedName>
        <fullName evidence="6">CU044_5270 family protein</fullName>
    </recommendedName>
</protein>
<evidence type="ECO:0008006" key="6">
    <source>
        <dbReference type="Google" id="ProtNLM"/>
    </source>
</evidence>
<accession>A0A1H2ZN51</accession>
<evidence type="ECO:0000313" key="5">
    <source>
        <dbReference type="Proteomes" id="UP000199515"/>
    </source>
</evidence>
<dbReference type="NCBIfam" id="NF038083">
    <property type="entry name" value="CU044_5270_fam"/>
    <property type="match status" value="1"/>
</dbReference>
<dbReference type="STRING" id="589385.SAMN05421504_102596"/>
<keyword evidence="3" id="KW-0812">Transmembrane</keyword>
<feature type="transmembrane region" description="Helical" evidence="3">
    <location>
        <begin position="49"/>
        <end position="68"/>
    </location>
</feature>
<keyword evidence="1" id="KW-0175">Coiled coil</keyword>
<evidence type="ECO:0000313" key="4">
    <source>
        <dbReference type="EMBL" id="SDX18785.1"/>
    </source>
</evidence>
<reference evidence="4 5" key="1">
    <citation type="submission" date="2016-10" db="EMBL/GenBank/DDBJ databases">
        <authorList>
            <person name="de Groot N.N."/>
        </authorList>
    </citation>
    <scope>NUCLEOTIDE SEQUENCE [LARGE SCALE GENOMIC DNA]</scope>
    <source>
        <strain evidence="4 5">CPCC 202699</strain>
    </source>
</reference>
<keyword evidence="5" id="KW-1185">Reference proteome</keyword>
<organism evidence="4 5">
    <name type="scientific">Amycolatopsis xylanica</name>
    <dbReference type="NCBI Taxonomy" id="589385"/>
    <lineage>
        <taxon>Bacteria</taxon>
        <taxon>Bacillati</taxon>
        <taxon>Actinomycetota</taxon>
        <taxon>Actinomycetes</taxon>
        <taxon>Pseudonocardiales</taxon>
        <taxon>Pseudonocardiaceae</taxon>
        <taxon>Amycolatopsis</taxon>
    </lineage>
</organism>
<sequence>MNELDQALDQLNREARDSYSSLSDARAKLMAAVDAEAALPQLKPRRRRLVLPVAAAAAAVLAVTAVVVQVRSGEPAPQAQVPPSSEAPSSEAPVALVAAEVLNKAADLTVGAVDQPVGPGQFRYINKHVWNTRGQSTGVSVDAPDQTIKGSTYLLELRYQTWIPADEKQVWLERREVLGPLKWLGGTSPESETTPPPIMDTDKGDRQGPCGDFFPKAKPKKVCGDATDSAQPAFYRNLPNDPDKMFARLKEMTKGRGSTPSAMFYFGLQVLEDGLMPAEQRGNWYRALAKIDGVKVVENAVNLDGRTGIALGIDGEHERRDLIIDPKTGAFIGARSVAGEHPYEAWIKPGTVTEFSAVTTGVVGTIGQTPGN</sequence>
<evidence type="ECO:0000256" key="2">
    <source>
        <dbReference type="SAM" id="MobiDB-lite"/>
    </source>
</evidence>
<dbReference type="EMBL" id="FNON01000002">
    <property type="protein sequence ID" value="SDX18785.1"/>
    <property type="molecule type" value="Genomic_DNA"/>
</dbReference>
<dbReference type="InterPro" id="IPR047789">
    <property type="entry name" value="CU044_5270-like"/>
</dbReference>
<evidence type="ECO:0000256" key="1">
    <source>
        <dbReference type="SAM" id="Coils"/>
    </source>
</evidence>
<dbReference type="AlphaFoldDB" id="A0A1H2ZN51"/>
<gene>
    <name evidence="4" type="ORF">SAMN05421504_102596</name>
</gene>
<name>A0A1H2ZN51_9PSEU</name>
<dbReference type="Proteomes" id="UP000199515">
    <property type="component" value="Unassembled WGS sequence"/>
</dbReference>
<feature type="coiled-coil region" evidence="1">
    <location>
        <begin position="1"/>
        <end position="28"/>
    </location>
</feature>
<evidence type="ECO:0000256" key="3">
    <source>
        <dbReference type="SAM" id="Phobius"/>
    </source>
</evidence>
<dbReference type="RefSeq" id="WP_245757255.1">
    <property type="nucleotide sequence ID" value="NZ_FNON01000002.1"/>
</dbReference>